<evidence type="ECO:0000259" key="7">
    <source>
        <dbReference type="PROSITE" id="PS50076"/>
    </source>
</evidence>
<feature type="signal peptide" evidence="6">
    <location>
        <begin position="1"/>
        <end position="18"/>
    </location>
</feature>
<evidence type="ECO:0000256" key="3">
    <source>
        <dbReference type="ARBA" id="ARBA00022989"/>
    </source>
</evidence>
<dbReference type="SUPFAM" id="SSF46565">
    <property type="entry name" value="Chaperone J-domain"/>
    <property type="match status" value="1"/>
</dbReference>
<dbReference type="CDD" id="cd06257">
    <property type="entry name" value="DnaJ"/>
    <property type="match status" value="1"/>
</dbReference>
<dbReference type="EMBL" id="OU594950">
    <property type="protein sequence ID" value="CAG9294306.1"/>
    <property type="molecule type" value="Genomic_DNA"/>
</dbReference>
<keyword evidence="6" id="KW-0732">Signal</keyword>
<dbReference type="GO" id="GO:0005789">
    <property type="term" value="C:endoplasmic reticulum membrane"/>
    <property type="evidence" value="ECO:0007669"/>
    <property type="project" value="TreeGrafter"/>
</dbReference>
<dbReference type="PANTHER" id="PTHR44176:SF1">
    <property type="entry name" value="DNAJ HOMOLOG SUBFAMILY C MEMBER 25"/>
    <property type="match status" value="1"/>
</dbReference>
<accession>A0A8J9XAK7</accession>
<dbReference type="PANTHER" id="PTHR44176">
    <property type="entry name" value="DNAJ HOMOLOG SUBFAMILY C MEMBER 25"/>
    <property type="match status" value="1"/>
</dbReference>
<name>A0A8J9XAK7_PHATR</name>
<keyword evidence="3" id="KW-1133">Transmembrane helix</keyword>
<evidence type="ECO:0000256" key="2">
    <source>
        <dbReference type="ARBA" id="ARBA00022692"/>
    </source>
</evidence>
<dbReference type="InterPro" id="IPR044632">
    <property type="entry name" value="DNAJC25-like"/>
</dbReference>
<dbReference type="AlphaFoldDB" id="A0A8J9XAK7"/>
<evidence type="ECO:0000256" key="5">
    <source>
        <dbReference type="ARBA" id="ARBA00023186"/>
    </source>
</evidence>
<evidence type="ECO:0000313" key="8">
    <source>
        <dbReference type="EMBL" id="CAG9294306.1"/>
    </source>
</evidence>
<keyword evidence="4" id="KW-0472">Membrane</keyword>
<evidence type="ECO:0000256" key="4">
    <source>
        <dbReference type="ARBA" id="ARBA00023136"/>
    </source>
</evidence>
<comment type="subcellular location">
    <subcellularLocation>
        <location evidence="1">Membrane</location>
        <topology evidence="1">Multi-pass membrane protein</topology>
    </subcellularLocation>
</comment>
<keyword evidence="2" id="KW-0812">Transmembrane</keyword>
<dbReference type="PROSITE" id="PS50076">
    <property type="entry name" value="DNAJ_2"/>
    <property type="match status" value="1"/>
</dbReference>
<dbReference type="PRINTS" id="PR00625">
    <property type="entry name" value="JDOMAIN"/>
</dbReference>
<proteinExistence type="predicted"/>
<dbReference type="GO" id="GO:0006457">
    <property type="term" value="P:protein folding"/>
    <property type="evidence" value="ECO:0007669"/>
    <property type="project" value="InterPro"/>
</dbReference>
<feature type="domain" description="J" evidence="7">
    <location>
        <begin position="68"/>
        <end position="138"/>
    </location>
</feature>
<organism evidence="8">
    <name type="scientific">Phaeodactylum tricornutum</name>
    <name type="common">Diatom</name>
    <dbReference type="NCBI Taxonomy" id="2850"/>
    <lineage>
        <taxon>Eukaryota</taxon>
        <taxon>Sar</taxon>
        <taxon>Stramenopiles</taxon>
        <taxon>Ochrophyta</taxon>
        <taxon>Bacillariophyta</taxon>
        <taxon>Bacillariophyceae</taxon>
        <taxon>Bacillariophycidae</taxon>
        <taxon>Naviculales</taxon>
        <taxon>Phaeodactylaceae</taxon>
        <taxon>Phaeodactylum</taxon>
    </lineage>
</organism>
<dbReference type="Pfam" id="PF00226">
    <property type="entry name" value="DnaJ"/>
    <property type="match status" value="1"/>
</dbReference>
<evidence type="ECO:0000256" key="1">
    <source>
        <dbReference type="ARBA" id="ARBA00004141"/>
    </source>
</evidence>
<sequence>MNKMTWFHLLCLVMAGMAQTEDSTESNESFVKGTSVKESIAKENNFDASNEDWGSYYDPQNIFCGNFDCYKILGFDYESFGKEHPTTKEITKRYRQLSREWHPDKSKHKDAKNRFVKIARAYEVLTSIVQRKEYDELRYNQQAYFDKYGASVLWSYAPKTDTAFVVLIIFVVANVFSWFAQKHRWQLIADRLIKAAVEDWTPSQGGSPESKQLREKALDLLNTKENEDYKEPDALTSKVSTPKKSKMKGVKKIAGKERKQQEQEAVVPIITALVNDMNDFGGGFHKPTWKDLLIVSLARMPYKVAHGILWQTKYYIRRLQKHELNEDEQLVLTRRAVGPVYWETATDEDREDMVKKELWILENLVEWNEEQEIKKLSAAEQKYYNKLKKKGKLDKLE</sequence>
<gene>
    <name evidence="8" type="ORF">PTTT1_LOCUS54256</name>
</gene>
<protein>
    <recommendedName>
        <fullName evidence="7">J domain-containing protein</fullName>
    </recommendedName>
</protein>
<dbReference type="SMART" id="SM00271">
    <property type="entry name" value="DnaJ"/>
    <property type="match status" value="1"/>
</dbReference>
<dbReference type="Gene3D" id="1.10.287.110">
    <property type="entry name" value="DnaJ domain"/>
    <property type="match status" value="1"/>
</dbReference>
<dbReference type="InterPro" id="IPR001623">
    <property type="entry name" value="DnaJ_domain"/>
</dbReference>
<keyword evidence="5" id="KW-0143">Chaperone</keyword>
<reference evidence="8" key="1">
    <citation type="submission" date="2022-02" db="EMBL/GenBank/DDBJ databases">
        <authorList>
            <person name="Giguere J D."/>
        </authorList>
    </citation>
    <scope>NUCLEOTIDE SEQUENCE</scope>
    <source>
        <strain evidence="8">CCAP 1055/1</strain>
    </source>
</reference>
<dbReference type="InterPro" id="IPR036869">
    <property type="entry name" value="J_dom_sf"/>
</dbReference>
<dbReference type="Proteomes" id="UP000836788">
    <property type="component" value="Chromosome 9"/>
</dbReference>
<evidence type="ECO:0000256" key="6">
    <source>
        <dbReference type="SAM" id="SignalP"/>
    </source>
</evidence>
<feature type="chain" id="PRO_5035467048" description="J domain-containing protein" evidence="6">
    <location>
        <begin position="19"/>
        <end position="397"/>
    </location>
</feature>